<dbReference type="EMBL" id="MRZV01000784">
    <property type="protein sequence ID" value="PIK44324.1"/>
    <property type="molecule type" value="Genomic_DNA"/>
</dbReference>
<name>A0A2G8K8J8_STIJA</name>
<dbReference type="AlphaFoldDB" id="A0A2G8K8J8"/>
<sequence length="355" mass="40293">MDKELLQKEREEMAKRQEEEKRKLQLEKERVRMEKELEQKKAPVIEMPVSKITNGDVMSAAPKQQLGMSQSPRNRYSPQNGHGQSPRNGHSPRTVSPGLNESRRITRKICFQRETSHQAIPLCLSTKKTWRYKILIRQVNIYLTDPNIPVNQHWLIEEAERRRRAEVQGVERKMPPDVIIPPHGDLQAPQKATHSRQPKAYPRGFNPEIPTKIPAQRKLHSQEAPASTNAAQRRLRRPEAEADRQRKMKNRRSLPDDMAGGRDNAVPGHGHSNNQTHGGQTTEPPISRSSDRGQHSIPGQGSAFQEPNKNIPPNQSVSGKLQCCNCGKSLGRGAAMIIESLGLHYHVECFRRELA</sequence>
<feature type="compositionally biased region" description="Polar residues" evidence="1">
    <location>
        <begin position="297"/>
        <end position="318"/>
    </location>
</feature>
<evidence type="ECO:0000256" key="1">
    <source>
        <dbReference type="SAM" id="MobiDB-lite"/>
    </source>
</evidence>
<feature type="region of interest" description="Disordered" evidence="1">
    <location>
        <begin position="175"/>
        <end position="318"/>
    </location>
</feature>
<feature type="compositionally biased region" description="Polar residues" evidence="1">
    <location>
        <begin position="66"/>
        <end position="99"/>
    </location>
</feature>
<organism evidence="2 3">
    <name type="scientific">Stichopus japonicus</name>
    <name type="common">Sea cucumber</name>
    <dbReference type="NCBI Taxonomy" id="307972"/>
    <lineage>
        <taxon>Eukaryota</taxon>
        <taxon>Metazoa</taxon>
        <taxon>Echinodermata</taxon>
        <taxon>Eleutherozoa</taxon>
        <taxon>Echinozoa</taxon>
        <taxon>Holothuroidea</taxon>
        <taxon>Aspidochirotacea</taxon>
        <taxon>Aspidochirotida</taxon>
        <taxon>Stichopodidae</taxon>
        <taxon>Apostichopus</taxon>
    </lineage>
</organism>
<evidence type="ECO:0000313" key="2">
    <source>
        <dbReference type="EMBL" id="PIK44324.1"/>
    </source>
</evidence>
<feature type="compositionally biased region" description="Polar residues" evidence="1">
    <location>
        <begin position="271"/>
        <end position="288"/>
    </location>
</feature>
<evidence type="ECO:0000313" key="3">
    <source>
        <dbReference type="Proteomes" id="UP000230750"/>
    </source>
</evidence>
<feature type="region of interest" description="Disordered" evidence="1">
    <location>
        <begin position="1"/>
        <end position="102"/>
    </location>
</feature>
<dbReference type="GO" id="GO:0051893">
    <property type="term" value="P:regulation of focal adhesion assembly"/>
    <property type="evidence" value="ECO:0007669"/>
    <property type="project" value="TreeGrafter"/>
</dbReference>
<dbReference type="STRING" id="307972.A0A2G8K8J8"/>
<accession>A0A2G8K8J8</accession>
<reference evidence="2 3" key="1">
    <citation type="journal article" date="2017" name="PLoS Biol.">
        <title>The sea cucumber genome provides insights into morphological evolution and visceral regeneration.</title>
        <authorList>
            <person name="Zhang X."/>
            <person name="Sun L."/>
            <person name="Yuan J."/>
            <person name="Sun Y."/>
            <person name="Gao Y."/>
            <person name="Zhang L."/>
            <person name="Li S."/>
            <person name="Dai H."/>
            <person name="Hamel J.F."/>
            <person name="Liu C."/>
            <person name="Yu Y."/>
            <person name="Liu S."/>
            <person name="Lin W."/>
            <person name="Guo K."/>
            <person name="Jin S."/>
            <person name="Xu P."/>
            <person name="Storey K.B."/>
            <person name="Huan P."/>
            <person name="Zhang T."/>
            <person name="Zhou Y."/>
            <person name="Zhang J."/>
            <person name="Lin C."/>
            <person name="Li X."/>
            <person name="Xing L."/>
            <person name="Huo D."/>
            <person name="Sun M."/>
            <person name="Wang L."/>
            <person name="Mercier A."/>
            <person name="Li F."/>
            <person name="Yang H."/>
            <person name="Xiang J."/>
        </authorList>
    </citation>
    <scope>NUCLEOTIDE SEQUENCE [LARGE SCALE GENOMIC DNA]</scope>
    <source>
        <strain evidence="2">Shaxun</strain>
        <tissue evidence="2">Muscle</tissue>
    </source>
</reference>
<dbReference type="PANTHER" id="PTHR15551">
    <property type="entry name" value="LIM DOMAIN ONLY 7"/>
    <property type="match status" value="1"/>
</dbReference>
<feature type="compositionally biased region" description="Basic and acidic residues" evidence="1">
    <location>
        <begin position="1"/>
        <end position="43"/>
    </location>
</feature>
<dbReference type="PANTHER" id="PTHR15551:SF3">
    <property type="entry name" value="LIM AND CALPONIN HOMOLOGY DOMAINS-CONTAINING PROTEIN 1"/>
    <property type="match status" value="1"/>
</dbReference>
<keyword evidence="3" id="KW-1185">Reference proteome</keyword>
<dbReference type="OrthoDB" id="15627at2759"/>
<comment type="caution">
    <text evidence="2">The sequence shown here is derived from an EMBL/GenBank/DDBJ whole genome shotgun (WGS) entry which is preliminary data.</text>
</comment>
<dbReference type="Proteomes" id="UP000230750">
    <property type="component" value="Unassembled WGS sequence"/>
</dbReference>
<proteinExistence type="predicted"/>
<dbReference type="GO" id="GO:0051496">
    <property type="term" value="P:positive regulation of stress fiber assembly"/>
    <property type="evidence" value="ECO:0007669"/>
    <property type="project" value="TreeGrafter"/>
</dbReference>
<dbReference type="GO" id="GO:0001725">
    <property type="term" value="C:stress fiber"/>
    <property type="evidence" value="ECO:0007669"/>
    <property type="project" value="TreeGrafter"/>
</dbReference>
<protein>
    <submittedName>
        <fullName evidence="2">Putative trichohyalin isoform X2</fullName>
    </submittedName>
</protein>
<dbReference type="GO" id="GO:0032034">
    <property type="term" value="F:myosin II head/neck binding"/>
    <property type="evidence" value="ECO:0007669"/>
    <property type="project" value="TreeGrafter"/>
</dbReference>
<gene>
    <name evidence="2" type="ORF">BSL78_18831</name>
</gene>